<dbReference type="InterPro" id="IPR056576">
    <property type="entry name" value="MGAT4_A/B/C_C"/>
</dbReference>
<dbReference type="AlphaFoldDB" id="A0A3N0YVK0"/>
<dbReference type="Pfam" id="PF04666">
    <property type="entry name" value="MGAT4_cons"/>
    <property type="match status" value="1"/>
</dbReference>
<dbReference type="GO" id="GO:0006487">
    <property type="term" value="P:protein N-linked glycosylation"/>
    <property type="evidence" value="ECO:0007669"/>
    <property type="project" value="TreeGrafter"/>
</dbReference>
<feature type="domain" description="MGAT4 A/B/C C-terminal" evidence="6">
    <location>
        <begin position="536"/>
        <end position="672"/>
    </location>
</feature>
<feature type="signal peptide" evidence="4">
    <location>
        <begin position="1"/>
        <end position="19"/>
    </location>
</feature>
<dbReference type="GO" id="GO:0005783">
    <property type="term" value="C:endoplasmic reticulum"/>
    <property type="evidence" value="ECO:0007669"/>
    <property type="project" value="TreeGrafter"/>
</dbReference>
<comment type="caution">
    <text evidence="7">The sequence shown here is derived from an EMBL/GenBank/DDBJ whole genome shotgun (WGS) entry which is preliminary data.</text>
</comment>
<evidence type="ECO:0000313" key="7">
    <source>
        <dbReference type="EMBL" id="ROL50215.1"/>
    </source>
</evidence>
<dbReference type="InterPro" id="IPR012674">
    <property type="entry name" value="Calycin"/>
</dbReference>
<dbReference type="Proteomes" id="UP000281406">
    <property type="component" value="Unassembled WGS sequence"/>
</dbReference>
<sequence>MSSLVVLTALLGLFTLNQATLPGCKELITPLTLEDDYKSIMGKWIFLEGIADHQLFTDILKTVNSSWVEFGPSTPAKTVTLSQGNMLKGKCEFSTFDTVVKDSTIYVNETGIITEGKLLPSCPECITMSYVSQFKNETIKSLYFFKRESNPTESDMDMYWKQAECLEFKREAQYSYNGATDKLPLQLNSVYERLLRAEQRGEVISQELLKVLGHLQNRSSALSNLTISNSSAILEERVLRRLLPSQPNALIYLPHLKEYEDSLKPIVHLGQRRTGVSLVLGVPTVQRLKQSYLVNTLQSLLYDLSTAERKDIVIVVFVAETNATFVNAVVQSVQTNLPDAVSSGVIEVISPSPHFYPDFSHLKETFGDPKERVRWRTKQNLDYSFLMLYAQLKGTYYLQLEDDIVAKQRFFESMKKYIEQVISEEWLFLEFSQLGFIGKLFRSSDLPMIVEFILMFHKDKPIDWLLDHILWVKVCNPERDLKHCNDEKAQLKRTYKPSLFQHVGLHSSLPGKIQNLKDKNFGNQVLFKGHNNNPSAEISSSLETYQSHSLERAYYGQDFFWGLTPKSGDYILITFTKPQAVKGYLFRSGNIETNGDRFYNTTVEVLPINNSVKKKVARGELSCCKSSSDGFVEIGSFKNGVTEGEVDGALEELSAMRLLVHSDSDVWVLLSEVNHIHIIYI</sequence>
<accession>A0A3N0YVK0</accession>
<feature type="chain" id="PRO_5018146759" evidence="4">
    <location>
        <begin position="20"/>
        <end position="681"/>
    </location>
</feature>
<dbReference type="CDD" id="cd19415">
    <property type="entry name" value="lipocalin_ApoM_AGP"/>
    <property type="match status" value="1"/>
</dbReference>
<protein>
    <submittedName>
        <fullName evidence="7">Alpha-1,3-mannosyl-glycoprotein 4-beta-N-acetylglucosaminyltransferase B</fullName>
    </submittedName>
</protein>
<evidence type="ECO:0000259" key="5">
    <source>
        <dbReference type="Pfam" id="PF04666"/>
    </source>
</evidence>
<keyword evidence="3 7" id="KW-0808">Transferase</keyword>
<proteinExistence type="predicted"/>
<dbReference type="PANTHER" id="PTHR12062">
    <property type="entry name" value="N-ACETYLGLUCOSAMINYLTRANSFERASE VI"/>
    <property type="match status" value="1"/>
</dbReference>
<evidence type="ECO:0000256" key="4">
    <source>
        <dbReference type="SAM" id="SignalP"/>
    </source>
</evidence>
<reference evidence="7 8" key="1">
    <citation type="submission" date="2018-10" db="EMBL/GenBank/DDBJ databases">
        <title>Genome assembly for a Yunnan-Guizhou Plateau 3E fish, Anabarilius grahami (Regan), and its evolutionary and genetic applications.</title>
        <authorList>
            <person name="Jiang W."/>
        </authorList>
    </citation>
    <scope>NUCLEOTIDE SEQUENCE [LARGE SCALE GENOMIC DNA]</scope>
    <source>
        <strain evidence="7">AG-KIZ</strain>
        <tissue evidence="7">Muscle</tissue>
    </source>
</reference>
<dbReference type="EMBL" id="RJVU01021200">
    <property type="protein sequence ID" value="ROL50215.1"/>
    <property type="molecule type" value="Genomic_DNA"/>
</dbReference>
<dbReference type="GO" id="GO:0005795">
    <property type="term" value="C:Golgi stack"/>
    <property type="evidence" value="ECO:0007669"/>
    <property type="project" value="TreeGrafter"/>
</dbReference>
<keyword evidence="4" id="KW-0732">Signal</keyword>
<dbReference type="OrthoDB" id="2016523at2759"/>
<dbReference type="Pfam" id="PF23524">
    <property type="entry name" value="MGAT4A_C"/>
    <property type="match status" value="1"/>
</dbReference>
<dbReference type="SUPFAM" id="SSF50814">
    <property type="entry name" value="Lipocalins"/>
    <property type="match status" value="1"/>
</dbReference>
<dbReference type="GO" id="GO:0005793">
    <property type="term" value="C:endoplasmic reticulum-Golgi intermediate compartment"/>
    <property type="evidence" value="ECO:0007669"/>
    <property type="project" value="TreeGrafter"/>
</dbReference>
<organism evidence="7 8">
    <name type="scientific">Anabarilius grahami</name>
    <name type="common">Kanglang fish</name>
    <name type="synonym">Barilius grahami</name>
    <dbReference type="NCBI Taxonomy" id="495550"/>
    <lineage>
        <taxon>Eukaryota</taxon>
        <taxon>Metazoa</taxon>
        <taxon>Chordata</taxon>
        <taxon>Craniata</taxon>
        <taxon>Vertebrata</taxon>
        <taxon>Euteleostomi</taxon>
        <taxon>Actinopterygii</taxon>
        <taxon>Neopterygii</taxon>
        <taxon>Teleostei</taxon>
        <taxon>Ostariophysi</taxon>
        <taxon>Cypriniformes</taxon>
        <taxon>Xenocyprididae</taxon>
        <taxon>Xenocypridinae</taxon>
        <taxon>Xenocypridinae incertae sedis</taxon>
        <taxon>Anabarilius</taxon>
    </lineage>
</organism>
<evidence type="ECO:0000256" key="3">
    <source>
        <dbReference type="ARBA" id="ARBA00022679"/>
    </source>
</evidence>
<gene>
    <name evidence="7" type="ORF">DPX16_19019</name>
</gene>
<dbReference type="GO" id="GO:0008375">
    <property type="term" value="F:acetylglucosaminyltransferase activity"/>
    <property type="evidence" value="ECO:0007669"/>
    <property type="project" value="TreeGrafter"/>
</dbReference>
<dbReference type="InterPro" id="IPR006759">
    <property type="entry name" value="Glyco_transf_54"/>
</dbReference>
<evidence type="ECO:0000256" key="2">
    <source>
        <dbReference type="ARBA" id="ARBA00022676"/>
    </source>
</evidence>
<name>A0A3N0YVK0_ANAGA</name>
<evidence type="ECO:0000313" key="8">
    <source>
        <dbReference type="Proteomes" id="UP000281406"/>
    </source>
</evidence>
<dbReference type="InterPro" id="IPR057279">
    <property type="entry name" value="MGAT4"/>
</dbReference>
<evidence type="ECO:0000259" key="6">
    <source>
        <dbReference type="Pfam" id="PF23524"/>
    </source>
</evidence>
<dbReference type="PANTHER" id="PTHR12062:SF27">
    <property type="entry name" value="ALPHA-1,3-MANNOSYL-GLYCOPROTEIN 4-BETA-N-ACETYLGLUCOSAMINYLTRANSFERASE B"/>
    <property type="match status" value="1"/>
</dbReference>
<dbReference type="Gene3D" id="2.40.128.20">
    <property type="match status" value="1"/>
</dbReference>
<keyword evidence="2 7" id="KW-0328">Glycosyltransferase</keyword>
<comment type="pathway">
    <text evidence="1">Protein modification; protein glycosylation.</text>
</comment>
<keyword evidence="8" id="KW-1185">Reference proteome</keyword>
<feature type="domain" description="MGAT4 conserved region" evidence="5">
    <location>
        <begin position="246"/>
        <end position="521"/>
    </location>
</feature>
<evidence type="ECO:0000256" key="1">
    <source>
        <dbReference type="ARBA" id="ARBA00004922"/>
    </source>
</evidence>